<accession>A0A0N0BET0</accession>
<dbReference type="Proteomes" id="UP000053105">
    <property type="component" value="Unassembled WGS sequence"/>
</dbReference>
<evidence type="ECO:0000256" key="1">
    <source>
        <dbReference type="ARBA" id="ARBA00093634"/>
    </source>
</evidence>
<dbReference type="GO" id="GO:0070072">
    <property type="term" value="P:vacuolar proton-transporting V-type ATPase complex assembly"/>
    <property type="evidence" value="ECO:0007669"/>
    <property type="project" value="InterPro"/>
</dbReference>
<organism evidence="2 3">
    <name type="scientific">Melipona quadrifasciata</name>
    <dbReference type="NCBI Taxonomy" id="166423"/>
    <lineage>
        <taxon>Eukaryota</taxon>
        <taxon>Metazoa</taxon>
        <taxon>Ecdysozoa</taxon>
        <taxon>Arthropoda</taxon>
        <taxon>Hexapoda</taxon>
        <taxon>Insecta</taxon>
        <taxon>Pterygota</taxon>
        <taxon>Neoptera</taxon>
        <taxon>Endopterygota</taxon>
        <taxon>Hymenoptera</taxon>
        <taxon>Apocrita</taxon>
        <taxon>Aculeata</taxon>
        <taxon>Apoidea</taxon>
        <taxon>Anthophila</taxon>
        <taxon>Apidae</taxon>
        <taxon>Melipona</taxon>
    </lineage>
</organism>
<reference evidence="2 3" key="1">
    <citation type="submission" date="2015-07" db="EMBL/GenBank/DDBJ databases">
        <title>The genome of Melipona quadrifasciata.</title>
        <authorList>
            <person name="Pan H."/>
            <person name="Kapheim K."/>
        </authorList>
    </citation>
    <scope>NUCLEOTIDE SEQUENCE [LARGE SCALE GENOMIC DNA]</scope>
    <source>
        <strain evidence="2">0111107301</strain>
        <tissue evidence="2">Whole body</tissue>
    </source>
</reference>
<keyword evidence="3" id="KW-1185">Reference proteome</keyword>
<dbReference type="Pfam" id="PF21730">
    <property type="entry name" value="Vma22_CCDC115"/>
    <property type="match status" value="1"/>
</dbReference>
<evidence type="ECO:0000313" key="2">
    <source>
        <dbReference type="EMBL" id="KOX72072.1"/>
    </source>
</evidence>
<dbReference type="InterPro" id="IPR040357">
    <property type="entry name" value="Vma22/CCDC115"/>
</dbReference>
<dbReference type="OrthoDB" id="408631at2759"/>
<dbReference type="STRING" id="166423.A0A0N0BET0"/>
<sequence>MHESIDDICKAIDENLLRNLELMQEKIDVNVQMEKILRDGYIELAKSKYIRGKESISVLQVPVEDQRVVTLFELETKLTEETGKIIPNFDINLKKSDNNGDEIQDPIKWFGVLVPQSLRIAQKRFQESLYLVVRAANIQAEITSVVDKLQSLYFLKHTSCSTNDPKNSVILSC</sequence>
<dbReference type="GO" id="GO:0051082">
    <property type="term" value="F:unfolded protein binding"/>
    <property type="evidence" value="ECO:0007669"/>
    <property type="project" value="TreeGrafter"/>
</dbReference>
<dbReference type="EMBL" id="KQ435824">
    <property type="protein sequence ID" value="KOX72072.1"/>
    <property type="molecule type" value="Genomic_DNA"/>
</dbReference>
<dbReference type="Gene3D" id="1.10.287.3240">
    <property type="match status" value="1"/>
</dbReference>
<proteinExistence type="predicted"/>
<dbReference type="PANTHER" id="PTHR31996">
    <property type="entry name" value="COILED-COIL DOMAIN-CONTAINING PROTEIN 115"/>
    <property type="match status" value="1"/>
</dbReference>
<dbReference type="AlphaFoldDB" id="A0A0N0BET0"/>
<dbReference type="PANTHER" id="PTHR31996:SF2">
    <property type="entry name" value="COILED-COIL DOMAIN-CONTAINING PROTEIN 115"/>
    <property type="match status" value="1"/>
</dbReference>
<protein>
    <recommendedName>
        <fullName evidence="1">Vacuolar ATPase assembly protein VMA22</fullName>
    </recommendedName>
</protein>
<gene>
    <name evidence="2" type="ORF">WN51_00933</name>
</gene>
<name>A0A0N0BET0_9HYME</name>
<evidence type="ECO:0000313" key="3">
    <source>
        <dbReference type="Proteomes" id="UP000053105"/>
    </source>
</evidence>